<dbReference type="GO" id="GO:0008413">
    <property type="term" value="F:8-oxo-7,8-dihydroguanosine triphosphate pyrophosphatase activity"/>
    <property type="evidence" value="ECO:0007669"/>
    <property type="project" value="InterPro"/>
</dbReference>
<evidence type="ECO:0000256" key="1">
    <source>
        <dbReference type="ARBA" id="ARBA00001946"/>
    </source>
</evidence>
<dbReference type="Proteomes" id="UP000184275">
    <property type="component" value="Unassembled WGS sequence"/>
</dbReference>
<dbReference type="PANTHER" id="PTHR43758:SF2">
    <property type="entry name" value="OXIDIZED PURINE NUCLEOSIDE TRIPHOSPHATE HYDROLASE"/>
    <property type="match status" value="1"/>
</dbReference>
<evidence type="ECO:0000256" key="5">
    <source>
        <dbReference type="ARBA" id="ARBA00022842"/>
    </source>
</evidence>
<reference evidence="8" key="1">
    <citation type="submission" date="2016-11" db="EMBL/GenBank/DDBJ databases">
        <authorList>
            <person name="Varghese N."/>
            <person name="Submissions S."/>
        </authorList>
    </citation>
    <scope>NUCLEOTIDE SEQUENCE [LARGE SCALE GENOMIC DNA]</scope>
    <source>
        <strain evidence="8">UWOS</strain>
    </source>
</reference>
<keyword evidence="3" id="KW-0479">Metal-binding</keyword>
<dbReference type="AlphaFoldDB" id="A0A1M6Q045"/>
<keyword evidence="8" id="KW-1185">Reference proteome</keyword>
<dbReference type="CDD" id="cd18886">
    <property type="entry name" value="NUDIX_MutT_Nudt1"/>
    <property type="match status" value="1"/>
</dbReference>
<comment type="cofactor">
    <cofactor evidence="1">
        <name>Mg(2+)</name>
        <dbReference type="ChEBI" id="CHEBI:18420"/>
    </cofactor>
</comment>
<dbReference type="PANTHER" id="PTHR43758">
    <property type="entry name" value="7,8-DIHYDRO-8-OXOGUANINE TRIPHOSPHATASE"/>
    <property type="match status" value="1"/>
</dbReference>
<dbReference type="Pfam" id="PF00293">
    <property type="entry name" value="NUDIX"/>
    <property type="match status" value="1"/>
</dbReference>
<dbReference type="InterPro" id="IPR003562">
    <property type="entry name" value="Mutator_MutX_prot"/>
</dbReference>
<dbReference type="InterPro" id="IPR024747">
    <property type="entry name" value="Pyridox_Oxase-rel"/>
</dbReference>
<name>A0A1M6Q045_9BACT</name>
<evidence type="ECO:0000256" key="2">
    <source>
        <dbReference type="ARBA" id="ARBA00005582"/>
    </source>
</evidence>
<proteinExistence type="inferred from homology"/>
<dbReference type="PRINTS" id="PR01402">
    <property type="entry name" value="MUTATORMUTX"/>
</dbReference>
<dbReference type="GO" id="GO:0006281">
    <property type="term" value="P:DNA repair"/>
    <property type="evidence" value="ECO:0007669"/>
    <property type="project" value="InterPro"/>
</dbReference>
<gene>
    <name evidence="7" type="ORF">SAMN05720469_101195</name>
</gene>
<dbReference type="GO" id="GO:0046872">
    <property type="term" value="F:metal ion binding"/>
    <property type="evidence" value="ECO:0007669"/>
    <property type="project" value="UniProtKB-KW"/>
</dbReference>
<dbReference type="EMBL" id="FRAW01000001">
    <property type="protein sequence ID" value="SHK13522.1"/>
    <property type="molecule type" value="Genomic_DNA"/>
</dbReference>
<comment type="similarity">
    <text evidence="2">Belongs to the Nudix hydrolase family.</text>
</comment>
<dbReference type="SUPFAM" id="SSF50475">
    <property type="entry name" value="FMN-binding split barrel"/>
    <property type="match status" value="1"/>
</dbReference>
<dbReference type="Gene3D" id="3.90.79.10">
    <property type="entry name" value="Nucleoside Triphosphate Pyrophosphohydrolase"/>
    <property type="match status" value="1"/>
</dbReference>
<sequence>MLNTTLCYIEQNGAYLLLHRVKKQNDINHDKWIGIGGKFEEGESPEDCVRREAREETGLELTDLKYCGIVTFLSDGMDETEFMHLFRATQFTGKLKTCDEGVLEWVPKEKFASLPHWDGDRIFLTLLDRESPFFSLKLTYKGNELIEALLNGIPVKADDFSYGSLPDFPPMRRQERALSHQETLEILRTNEYGVLAIENSLGYPYGVPLNYVFDGEHIWFHGAKNAGEKAKSICNHSKACFTVVRNTQIHPEKFSTAFESCIVFGRIRPAENPETGLRLLLKKYSPEYQKEGEAYIERAISKTGVFRMDIEFMSGKKHE</sequence>
<dbReference type="PROSITE" id="PS00893">
    <property type="entry name" value="NUDIX_BOX"/>
    <property type="match status" value="1"/>
</dbReference>
<keyword evidence="4" id="KW-0378">Hydrolase</keyword>
<dbReference type="Pfam" id="PF12900">
    <property type="entry name" value="Pyridox_ox_2"/>
    <property type="match status" value="1"/>
</dbReference>
<evidence type="ECO:0000256" key="4">
    <source>
        <dbReference type="ARBA" id="ARBA00022801"/>
    </source>
</evidence>
<dbReference type="Gene3D" id="2.30.110.10">
    <property type="entry name" value="Electron Transport, Fmn-binding Protein, Chain A"/>
    <property type="match status" value="1"/>
</dbReference>
<dbReference type="InterPro" id="IPR000086">
    <property type="entry name" value="NUDIX_hydrolase_dom"/>
</dbReference>
<dbReference type="GO" id="GO:0005737">
    <property type="term" value="C:cytoplasm"/>
    <property type="evidence" value="ECO:0007669"/>
    <property type="project" value="TreeGrafter"/>
</dbReference>
<organism evidence="7 8">
    <name type="scientific">Fibrobacter intestinalis</name>
    <dbReference type="NCBI Taxonomy" id="28122"/>
    <lineage>
        <taxon>Bacteria</taxon>
        <taxon>Pseudomonadati</taxon>
        <taxon>Fibrobacterota</taxon>
        <taxon>Fibrobacteria</taxon>
        <taxon>Fibrobacterales</taxon>
        <taxon>Fibrobacteraceae</taxon>
        <taxon>Fibrobacter</taxon>
    </lineage>
</organism>
<feature type="domain" description="Nudix hydrolase" evidence="6">
    <location>
        <begin position="1"/>
        <end position="128"/>
    </location>
</feature>
<evidence type="ECO:0000259" key="6">
    <source>
        <dbReference type="PROSITE" id="PS51462"/>
    </source>
</evidence>
<dbReference type="InterPro" id="IPR020084">
    <property type="entry name" value="NUDIX_hydrolase_CS"/>
</dbReference>
<dbReference type="SUPFAM" id="SSF55811">
    <property type="entry name" value="Nudix"/>
    <property type="match status" value="1"/>
</dbReference>
<dbReference type="RefSeq" id="WP_083545568.1">
    <property type="nucleotide sequence ID" value="NZ_FRAW01000001.1"/>
</dbReference>
<evidence type="ECO:0000256" key="3">
    <source>
        <dbReference type="ARBA" id="ARBA00022723"/>
    </source>
</evidence>
<evidence type="ECO:0000313" key="8">
    <source>
        <dbReference type="Proteomes" id="UP000184275"/>
    </source>
</evidence>
<protein>
    <submittedName>
        <fullName evidence="7">Nitroimidazol reductase NimA, pyridoxamine 5'-phosphate oxidase superfamily</fullName>
    </submittedName>
</protein>
<dbReference type="PROSITE" id="PS51462">
    <property type="entry name" value="NUDIX"/>
    <property type="match status" value="1"/>
</dbReference>
<accession>A0A1M6Q045</accession>
<evidence type="ECO:0000313" key="7">
    <source>
        <dbReference type="EMBL" id="SHK13522.1"/>
    </source>
</evidence>
<dbReference type="InterPro" id="IPR015797">
    <property type="entry name" value="NUDIX_hydrolase-like_dom_sf"/>
</dbReference>
<keyword evidence="5" id="KW-0460">Magnesium</keyword>
<dbReference type="InterPro" id="IPR012349">
    <property type="entry name" value="Split_barrel_FMN-bd"/>
</dbReference>